<dbReference type="AlphaFoldDB" id="A0A518KD40"/>
<gene>
    <name evidence="2" type="ORF">Spa11_39190</name>
</gene>
<organism evidence="2 3">
    <name type="scientific">Botrimarina mediterranea</name>
    <dbReference type="NCBI Taxonomy" id="2528022"/>
    <lineage>
        <taxon>Bacteria</taxon>
        <taxon>Pseudomonadati</taxon>
        <taxon>Planctomycetota</taxon>
        <taxon>Planctomycetia</taxon>
        <taxon>Pirellulales</taxon>
        <taxon>Lacipirellulaceae</taxon>
        <taxon>Botrimarina</taxon>
    </lineage>
</organism>
<dbReference type="GO" id="GO:0003677">
    <property type="term" value="F:DNA binding"/>
    <property type="evidence" value="ECO:0007669"/>
    <property type="project" value="InterPro"/>
</dbReference>
<accession>A0A518KD40</accession>
<keyword evidence="3" id="KW-1185">Reference proteome</keyword>
<dbReference type="RefSeq" id="WP_145115408.1">
    <property type="nucleotide sequence ID" value="NZ_CP036349.1"/>
</dbReference>
<dbReference type="Pfam" id="PF13443">
    <property type="entry name" value="HTH_26"/>
    <property type="match status" value="1"/>
</dbReference>
<name>A0A518KD40_9BACT</name>
<dbReference type="Proteomes" id="UP000316426">
    <property type="component" value="Chromosome"/>
</dbReference>
<dbReference type="InterPro" id="IPR001387">
    <property type="entry name" value="Cro/C1-type_HTH"/>
</dbReference>
<dbReference type="SUPFAM" id="SSF47413">
    <property type="entry name" value="lambda repressor-like DNA-binding domains"/>
    <property type="match status" value="1"/>
</dbReference>
<protein>
    <recommendedName>
        <fullName evidence="1">HTH cro/C1-type domain-containing protein</fullName>
    </recommendedName>
</protein>
<feature type="domain" description="HTH cro/C1-type" evidence="1">
    <location>
        <begin position="12"/>
        <end position="61"/>
    </location>
</feature>
<sequence length="68" mass="7623">MSAKRKTIEDVLRERLAGDPASYYAIAKATGITHPTLMRFAKGKGGLRLSVAAKLAEHYHLELRERQE</sequence>
<evidence type="ECO:0000313" key="3">
    <source>
        <dbReference type="Proteomes" id="UP000316426"/>
    </source>
</evidence>
<dbReference type="KEGG" id="bmei:Spa11_39190"/>
<evidence type="ECO:0000313" key="2">
    <source>
        <dbReference type="EMBL" id="QDV75698.1"/>
    </source>
</evidence>
<dbReference type="EMBL" id="CP036349">
    <property type="protein sequence ID" value="QDV75698.1"/>
    <property type="molecule type" value="Genomic_DNA"/>
</dbReference>
<proteinExistence type="predicted"/>
<reference evidence="2 3" key="1">
    <citation type="submission" date="2019-02" db="EMBL/GenBank/DDBJ databases">
        <title>Deep-cultivation of Planctomycetes and their phenomic and genomic characterization uncovers novel biology.</title>
        <authorList>
            <person name="Wiegand S."/>
            <person name="Jogler M."/>
            <person name="Boedeker C."/>
            <person name="Pinto D."/>
            <person name="Vollmers J."/>
            <person name="Rivas-Marin E."/>
            <person name="Kohn T."/>
            <person name="Peeters S.H."/>
            <person name="Heuer A."/>
            <person name="Rast P."/>
            <person name="Oberbeckmann S."/>
            <person name="Bunk B."/>
            <person name="Jeske O."/>
            <person name="Meyerdierks A."/>
            <person name="Storesund J.E."/>
            <person name="Kallscheuer N."/>
            <person name="Luecker S."/>
            <person name="Lage O.M."/>
            <person name="Pohl T."/>
            <person name="Merkel B.J."/>
            <person name="Hornburger P."/>
            <person name="Mueller R.-W."/>
            <person name="Bruemmer F."/>
            <person name="Labrenz M."/>
            <person name="Spormann A.M."/>
            <person name="Op den Camp H."/>
            <person name="Overmann J."/>
            <person name="Amann R."/>
            <person name="Jetten M.S.M."/>
            <person name="Mascher T."/>
            <person name="Medema M.H."/>
            <person name="Devos D.P."/>
            <person name="Kaster A.-K."/>
            <person name="Ovreas L."/>
            <person name="Rohde M."/>
            <person name="Galperin M.Y."/>
            <person name="Jogler C."/>
        </authorList>
    </citation>
    <scope>NUCLEOTIDE SEQUENCE [LARGE SCALE GENOMIC DNA]</scope>
    <source>
        <strain evidence="2 3">Spa11</strain>
    </source>
</reference>
<evidence type="ECO:0000259" key="1">
    <source>
        <dbReference type="Pfam" id="PF13443"/>
    </source>
</evidence>
<dbReference type="InterPro" id="IPR010982">
    <property type="entry name" value="Lambda_DNA-bd_dom_sf"/>
</dbReference>